<evidence type="ECO:0000259" key="1">
    <source>
        <dbReference type="PROSITE" id="PS50878"/>
    </source>
</evidence>
<evidence type="ECO:0000313" key="2">
    <source>
        <dbReference type="EMBL" id="WOL05350.1"/>
    </source>
</evidence>
<proteinExistence type="predicted"/>
<evidence type="ECO:0000313" key="3">
    <source>
        <dbReference type="Proteomes" id="UP001327560"/>
    </source>
</evidence>
<dbReference type="AlphaFoldDB" id="A0AAQ3KBC2"/>
<dbReference type="Pfam" id="PF00078">
    <property type="entry name" value="RVT_1"/>
    <property type="match status" value="1"/>
</dbReference>
<dbReference type="PANTHER" id="PTHR19446">
    <property type="entry name" value="REVERSE TRANSCRIPTASES"/>
    <property type="match status" value="1"/>
</dbReference>
<gene>
    <name evidence="2" type="ORF">Cni_G14078</name>
</gene>
<reference evidence="2 3" key="1">
    <citation type="submission" date="2023-10" db="EMBL/GenBank/DDBJ databases">
        <title>Chromosome-scale genome assembly provides insights into flower coloration mechanisms of Canna indica.</title>
        <authorList>
            <person name="Li C."/>
        </authorList>
    </citation>
    <scope>NUCLEOTIDE SEQUENCE [LARGE SCALE GENOMIC DNA]</scope>
    <source>
        <tissue evidence="2">Flower</tissue>
    </source>
</reference>
<dbReference type="InterPro" id="IPR000477">
    <property type="entry name" value="RT_dom"/>
</dbReference>
<dbReference type="Proteomes" id="UP001327560">
    <property type="component" value="Chromosome 4"/>
</dbReference>
<dbReference type="InterPro" id="IPR043502">
    <property type="entry name" value="DNA/RNA_pol_sf"/>
</dbReference>
<dbReference type="EMBL" id="CP136893">
    <property type="protein sequence ID" value="WOL05350.1"/>
    <property type="molecule type" value="Genomic_DNA"/>
</dbReference>
<accession>A0AAQ3KBC2</accession>
<organism evidence="2 3">
    <name type="scientific">Canna indica</name>
    <name type="common">Indian-shot</name>
    <dbReference type="NCBI Taxonomy" id="4628"/>
    <lineage>
        <taxon>Eukaryota</taxon>
        <taxon>Viridiplantae</taxon>
        <taxon>Streptophyta</taxon>
        <taxon>Embryophyta</taxon>
        <taxon>Tracheophyta</taxon>
        <taxon>Spermatophyta</taxon>
        <taxon>Magnoliopsida</taxon>
        <taxon>Liliopsida</taxon>
        <taxon>Zingiberales</taxon>
        <taxon>Cannaceae</taxon>
        <taxon>Canna</taxon>
    </lineage>
</organism>
<feature type="domain" description="Reverse transcriptase" evidence="1">
    <location>
        <begin position="202"/>
        <end position="479"/>
    </location>
</feature>
<dbReference type="SUPFAM" id="SSF56672">
    <property type="entry name" value="DNA/RNA polymerases"/>
    <property type="match status" value="1"/>
</dbReference>
<name>A0AAQ3KBC2_9LILI</name>
<keyword evidence="3" id="KW-1185">Reference proteome</keyword>
<protein>
    <recommendedName>
        <fullName evidence="1">Reverse transcriptase domain-containing protein</fullName>
    </recommendedName>
</protein>
<sequence>MYRPPCRSGHHSFWMELESILTDHIEATIVGGDFNVTRGSEERQNCRGVPEDDARFSGIIADSMFFDLPLSGRRTIEGLEKRIEDNLIAFETNRTMVADSAEIKDIRKQLDDCYQAQNVYWRQREKARWRKDGDRNTKFFHMMATARKQRNWISELKINEELIDATGTWLSDKAPGPDGLTAEFFLGCWSTIGRDFQALLEQLLFGNADWARIYKAFIALIPKMEGANEMGYFRPISLTSGVIRILSKILALCLKPLMSNLIGDSQCAFLPGKSTHNCFMAANELIHHCKRSGTEGYLSKLDLAKAFDSVSWEFLLEILRKRGFPVMWVKWISSLLHSSESSVLLNGTPWKWFRYKRGLRQGDPLSPYLFLLIADVFARLMSRANQNSMISRINPGGGREITNLEFADDFIIFTQGDDDDIENLNILLRDFFLMTGLRKNLRKTIVIHLLDDLPKAECVAEAIGCRASSFPLKYLGLPLLNGRLVRDDWLNQEGNSHALVCWEDATTPRRNGGLGIIDLDKHNLARLGRWWWGVAKRDDLLWAIIVKQTYFRRKRWQDDHSTASWFGLWKGIYDAKHIFCMGMESAVGVGNETLFWKDRWILNTRLADWFPELYTSALHKNTMIVDVWDPNNESWNLRWRNLANQSEIGRLENVIGHYNVSTSEDKSFWR</sequence>
<dbReference type="PROSITE" id="PS50878">
    <property type="entry name" value="RT_POL"/>
    <property type="match status" value="1"/>
</dbReference>
<dbReference type="CDD" id="cd01650">
    <property type="entry name" value="RT_nLTR_like"/>
    <property type="match status" value="1"/>
</dbReference>